<protein>
    <submittedName>
        <fullName evidence="3">J domain-containing protein</fullName>
    </submittedName>
</protein>
<feature type="transmembrane region" description="Helical" evidence="2">
    <location>
        <begin position="487"/>
        <end position="511"/>
    </location>
</feature>
<dbReference type="Proteomes" id="UP001164116">
    <property type="component" value="Chromosome"/>
</dbReference>
<keyword evidence="2" id="KW-1133">Transmembrane helix</keyword>
<keyword evidence="4" id="KW-1185">Reference proteome</keyword>
<dbReference type="EMBL" id="CP112866">
    <property type="protein sequence ID" value="UZW19453.1"/>
    <property type="molecule type" value="Genomic_DNA"/>
</dbReference>
<evidence type="ECO:0000313" key="3">
    <source>
        <dbReference type="EMBL" id="UZW19453.1"/>
    </source>
</evidence>
<sequence length="526" mass="59854">MPTPDCWQFLNLPPHTDERTLKHHYAKLLKLTRPDDDPVAFQRLREAYEQALNSVRARASAPVQTEDMMSSRFATHLAPGPTPSSLEHAFALLSDFDDSRVDDYWSRAQAQGCAAEFEQMLFQRCVDAPSGHLGLLTWGVEQRQWLTPWQQINSGGFPHQRLVHALTTALYDALEQLMKPGEQAFFYSHLERASRQGWLLDFEHRQGLQVHVLNLFMSHERWSPQLFQRVCRLFAWDAEGASVPIDTAQWRALVRRCEQQDWLHQLQTLAQQRELHPSAAANAAALFLMSAEPARQAQLAATFGEADWLACEQLSTAFSTHFGDLLGLFPNHNSWFWQELVGHRPLRHGVKRAACVLAICLALSQLSSESSLVPLLLMLPLYTLGGYVMAQVGKWLLTYWAAIAQSLHDVDQRLSRWCVRHNLTSDRRDLLIRNSGPLLGLGFVIWQWLGWLGLGTYAITGLIGVLQPESAVPAEREYRWRRPLQAIYRIAGLSRLQWLFCVMMIGVIVYLRLESPGTLLALGLRP</sequence>
<feature type="transmembrane region" description="Helical" evidence="2">
    <location>
        <begin position="445"/>
        <end position="466"/>
    </location>
</feature>
<keyword evidence="2" id="KW-0472">Membrane</keyword>
<evidence type="ECO:0000256" key="2">
    <source>
        <dbReference type="SAM" id="Phobius"/>
    </source>
</evidence>
<proteinExistence type="predicted"/>
<keyword evidence="1" id="KW-0143">Chaperone</keyword>
<name>A0ABY6QKX5_9PSED</name>
<dbReference type="InterPro" id="IPR036869">
    <property type="entry name" value="J_dom_sf"/>
</dbReference>
<evidence type="ECO:0000256" key="1">
    <source>
        <dbReference type="ARBA" id="ARBA00023186"/>
    </source>
</evidence>
<accession>A0ABY6QKX5</accession>
<dbReference type="SUPFAM" id="SSF46565">
    <property type="entry name" value="Chaperone J-domain"/>
    <property type="match status" value="1"/>
</dbReference>
<reference evidence="3" key="1">
    <citation type="submission" date="2022-11" db="EMBL/GenBank/DDBJ databases">
        <title>Taxonomic description of a new Pseudomonas species.</title>
        <authorList>
            <person name="Tambong J.T."/>
        </authorList>
    </citation>
    <scope>NUCLEOTIDE SEQUENCE</scope>
    <source>
        <strain evidence="3">S1Bt42</strain>
    </source>
</reference>
<organism evidence="3 4">
    <name type="scientific">Pseudomonas quebecensis</name>
    <dbReference type="NCBI Taxonomy" id="2995174"/>
    <lineage>
        <taxon>Bacteria</taxon>
        <taxon>Pseudomonadati</taxon>
        <taxon>Pseudomonadota</taxon>
        <taxon>Gammaproteobacteria</taxon>
        <taxon>Pseudomonadales</taxon>
        <taxon>Pseudomonadaceae</taxon>
        <taxon>Pseudomonas</taxon>
    </lineage>
</organism>
<evidence type="ECO:0000313" key="4">
    <source>
        <dbReference type="Proteomes" id="UP001164116"/>
    </source>
</evidence>
<dbReference type="RefSeq" id="WP_266246662.1">
    <property type="nucleotide sequence ID" value="NZ_CP112866.1"/>
</dbReference>
<gene>
    <name evidence="3" type="ORF">OSC50_03630</name>
</gene>
<keyword evidence="2" id="KW-0812">Transmembrane</keyword>